<dbReference type="InterPro" id="IPR042070">
    <property type="entry name" value="PucR_C-HTH_sf"/>
</dbReference>
<dbReference type="Gene3D" id="1.10.10.2840">
    <property type="entry name" value="PucR C-terminal helix-turn-helix domain"/>
    <property type="match status" value="1"/>
</dbReference>
<accession>A0A368VY08</accession>
<comment type="similarity">
    <text evidence="1">Belongs to the CdaR family.</text>
</comment>
<dbReference type="InterPro" id="IPR041522">
    <property type="entry name" value="CdaR_GGDEF"/>
</dbReference>
<protein>
    <submittedName>
        <fullName evidence="5">CdaR family transcriptional regulator</fullName>
    </submittedName>
</protein>
<sequence length="500" mass="53867">MPIPLSGVLSHPSLSPAEPVLLTGREHTARSVRWVHSSEILDIAPLLRGGELLLTGGFVLSEASPERQRRYIRELASRGVTGVAVETSEQGTGLPEALIDEAEQQGFALIQLGRTVPFVEVTESINAVLINDSVHRLRIADSLSDQLSTQLTSGSDLQGLAETLAASTDTHITVYDESGEPLAATHTAPQDPEESAEPLEAPITVHGVVTARLVLHPGPEPDPAVLDAALDRAPQAFGLALLRTRSPAPSSQATRALFHALQHPDHSETEFLPLVEASELSSAGTFVAVTAAHVSKGHLGALEHAMRRHGRQVLSHLAEGELLAIVALPSHIPEQARQTLVDDLRQAHDTDTRFHTLAVGPLARSTEHLPHTTAEARRCLEADLPTTAVRGVVDAADCSLRRLAHRLDADTALHDFVAEQLGGILQQPAQVRDRLLGTLETFFDCAASKTETAQRLHLRRQTLYQRLGKLSRCLGYDITGPDSPAALHVAVRLRQVLDRS</sequence>
<dbReference type="InterPro" id="IPR025736">
    <property type="entry name" value="PucR_C-HTH_dom"/>
</dbReference>
<dbReference type="Pfam" id="PF17853">
    <property type="entry name" value="GGDEF_2"/>
    <property type="match status" value="1"/>
</dbReference>
<feature type="domain" description="CdaR GGDEF-like" evidence="4">
    <location>
        <begin position="282"/>
        <end position="382"/>
    </location>
</feature>
<reference evidence="5 6" key="1">
    <citation type="submission" date="2018-07" db="EMBL/GenBank/DDBJ databases">
        <title>Genomic Encyclopedia of Type Strains, Phase III (KMG-III): the genomes of soil and plant-associated and newly described type strains.</title>
        <authorList>
            <person name="Whitman W."/>
        </authorList>
    </citation>
    <scope>NUCLEOTIDE SEQUENCE [LARGE SCALE GENOMIC DNA]</scope>
    <source>
        <strain evidence="5 6">CECT 8575</strain>
    </source>
</reference>
<dbReference type="PANTHER" id="PTHR33744:SF1">
    <property type="entry name" value="DNA-BINDING TRANSCRIPTIONAL ACTIVATOR ADER"/>
    <property type="match status" value="1"/>
</dbReference>
<keyword evidence="6" id="KW-1185">Reference proteome</keyword>
<evidence type="ECO:0000259" key="4">
    <source>
        <dbReference type="Pfam" id="PF17853"/>
    </source>
</evidence>
<feature type="domain" description="Purine catabolism PurC-like" evidence="2">
    <location>
        <begin position="8"/>
        <end position="127"/>
    </location>
</feature>
<dbReference type="AlphaFoldDB" id="A0A368VY08"/>
<dbReference type="EMBL" id="QPJC01000002">
    <property type="protein sequence ID" value="RCW46250.1"/>
    <property type="molecule type" value="Genomic_DNA"/>
</dbReference>
<evidence type="ECO:0000313" key="5">
    <source>
        <dbReference type="EMBL" id="RCW46250.1"/>
    </source>
</evidence>
<evidence type="ECO:0000313" key="6">
    <source>
        <dbReference type="Proteomes" id="UP000253495"/>
    </source>
</evidence>
<dbReference type="InterPro" id="IPR012914">
    <property type="entry name" value="PucR_dom"/>
</dbReference>
<organism evidence="5 6">
    <name type="scientific">Halopolyspora algeriensis</name>
    <dbReference type="NCBI Taxonomy" id="1500506"/>
    <lineage>
        <taxon>Bacteria</taxon>
        <taxon>Bacillati</taxon>
        <taxon>Actinomycetota</taxon>
        <taxon>Actinomycetes</taxon>
        <taxon>Actinomycetes incertae sedis</taxon>
        <taxon>Halopolyspora</taxon>
    </lineage>
</organism>
<dbReference type="InterPro" id="IPR051448">
    <property type="entry name" value="CdaR-like_regulators"/>
</dbReference>
<dbReference type="Pfam" id="PF07905">
    <property type="entry name" value="PucR"/>
    <property type="match status" value="1"/>
</dbReference>
<comment type="caution">
    <text evidence="5">The sequence shown here is derived from an EMBL/GenBank/DDBJ whole genome shotgun (WGS) entry which is preliminary data.</text>
</comment>
<proteinExistence type="inferred from homology"/>
<evidence type="ECO:0000259" key="3">
    <source>
        <dbReference type="Pfam" id="PF13556"/>
    </source>
</evidence>
<evidence type="ECO:0000256" key="1">
    <source>
        <dbReference type="ARBA" id="ARBA00006754"/>
    </source>
</evidence>
<dbReference type="RefSeq" id="WP_158546663.1">
    <property type="nucleotide sequence ID" value="NZ_QPJC01000002.1"/>
</dbReference>
<dbReference type="Proteomes" id="UP000253495">
    <property type="component" value="Unassembled WGS sequence"/>
</dbReference>
<feature type="domain" description="PucR C-terminal helix-turn-helix" evidence="3">
    <location>
        <begin position="435"/>
        <end position="493"/>
    </location>
</feature>
<gene>
    <name evidence="5" type="ORF">DFQ14_102553</name>
</gene>
<dbReference type="Pfam" id="PF13556">
    <property type="entry name" value="HTH_30"/>
    <property type="match status" value="1"/>
</dbReference>
<evidence type="ECO:0000259" key="2">
    <source>
        <dbReference type="Pfam" id="PF07905"/>
    </source>
</evidence>
<dbReference type="PANTHER" id="PTHR33744">
    <property type="entry name" value="CARBOHYDRATE DIACID REGULATOR"/>
    <property type="match status" value="1"/>
</dbReference>
<name>A0A368VY08_9ACTN</name>